<keyword evidence="9" id="KW-0718">Serine biosynthesis</keyword>
<comment type="cofactor">
    <cofactor evidence="1">
        <name>pyridoxal 5'-phosphate</name>
        <dbReference type="ChEBI" id="CHEBI:597326"/>
    </cofactor>
</comment>
<dbReference type="NCBIfam" id="NF003764">
    <property type="entry name" value="PRK05355.1"/>
    <property type="match status" value="1"/>
</dbReference>
<feature type="domain" description="Aminotransferase class V" evidence="12">
    <location>
        <begin position="177"/>
        <end position="404"/>
    </location>
</feature>
<gene>
    <name evidence="13" type="ORF">AX774_g778</name>
</gene>
<proteinExistence type="inferred from homology"/>
<dbReference type="SUPFAM" id="SSF53383">
    <property type="entry name" value="PLP-dependent transferases"/>
    <property type="match status" value="1"/>
</dbReference>
<dbReference type="InterPro" id="IPR015421">
    <property type="entry name" value="PyrdxlP-dep_Trfase_major"/>
</dbReference>
<dbReference type="UniPathway" id="UPA00135">
    <property type="reaction ID" value="UER00197"/>
</dbReference>
<keyword evidence="8" id="KW-0663">Pyridoxal phosphate</keyword>
<dbReference type="GO" id="GO:0006564">
    <property type="term" value="P:L-serine biosynthetic process"/>
    <property type="evidence" value="ECO:0007669"/>
    <property type="project" value="UniProtKB-KW"/>
</dbReference>
<dbReference type="InterPro" id="IPR000192">
    <property type="entry name" value="Aminotrans_V_dom"/>
</dbReference>
<evidence type="ECO:0000259" key="12">
    <source>
        <dbReference type="Pfam" id="PF00266"/>
    </source>
</evidence>
<evidence type="ECO:0000313" key="13">
    <source>
        <dbReference type="EMBL" id="OMH85667.1"/>
    </source>
</evidence>
<evidence type="ECO:0000256" key="7">
    <source>
        <dbReference type="ARBA" id="ARBA00022679"/>
    </source>
</evidence>
<name>A0A1R1PXN4_ZANCU</name>
<dbReference type="GO" id="GO:0004648">
    <property type="term" value="F:O-phospho-L-serine:2-oxoglutarate aminotransferase activity"/>
    <property type="evidence" value="ECO:0007669"/>
    <property type="project" value="UniProtKB-EC"/>
</dbReference>
<accession>A0A1R1PXN4</accession>
<dbReference type="Pfam" id="PF00266">
    <property type="entry name" value="Aminotran_5"/>
    <property type="match status" value="2"/>
</dbReference>
<dbReference type="PANTHER" id="PTHR43247:SF1">
    <property type="entry name" value="PHOSPHOSERINE AMINOTRANSFERASE"/>
    <property type="match status" value="1"/>
</dbReference>
<dbReference type="InterPro" id="IPR022278">
    <property type="entry name" value="Pser_aminoTfrase"/>
</dbReference>
<reference evidence="14" key="1">
    <citation type="submission" date="2017-01" db="EMBL/GenBank/DDBJ databases">
        <authorList>
            <person name="Wang Y."/>
            <person name="White M."/>
            <person name="Kvist S."/>
            <person name="Moncalvo J.-M."/>
        </authorList>
    </citation>
    <scope>NUCLEOTIDE SEQUENCE [LARGE SCALE GENOMIC DNA]</scope>
    <source>
        <strain evidence="14">COL-18-3</strain>
    </source>
</reference>
<evidence type="ECO:0000256" key="3">
    <source>
        <dbReference type="ARBA" id="ARBA00006904"/>
    </source>
</evidence>
<dbReference type="GO" id="GO:0005737">
    <property type="term" value="C:cytoplasm"/>
    <property type="evidence" value="ECO:0007669"/>
    <property type="project" value="TreeGrafter"/>
</dbReference>
<dbReference type="PIRSF" id="PIRSF000525">
    <property type="entry name" value="SerC"/>
    <property type="match status" value="1"/>
</dbReference>
<evidence type="ECO:0000256" key="11">
    <source>
        <dbReference type="ARBA" id="ARBA00049007"/>
    </source>
</evidence>
<dbReference type="InterPro" id="IPR015422">
    <property type="entry name" value="PyrdxlP-dep_Trfase_small"/>
</dbReference>
<dbReference type="InterPro" id="IPR015424">
    <property type="entry name" value="PyrdxlP-dep_Trfase"/>
</dbReference>
<dbReference type="PANTHER" id="PTHR43247">
    <property type="entry name" value="PHOSPHOSERINE AMINOTRANSFERASE"/>
    <property type="match status" value="1"/>
</dbReference>
<evidence type="ECO:0000256" key="1">
    <source>
        <dbReference type="ARBA" id="ARBA00001933"/>
    </source>
</evidence>
<dbReference type="Proteomes" id="UP000188320">
    <property type="component" value="Unassembled WGS sequence"/>
</dbReference>
<evidence type="ECO:0000256" key="4">
    <source>
        <dbReference type="ARBA" id="ARBA00013030"/>
    </source>
</evidence>
<comment type="catalytic activity">
    <reaction evidence="11">
        <text>O-phospho-L-serine + 2-oxoglutarate = 3-phosphooxypyruvate + L-glutamate</text>
        <dbReference type="Rhea" id="RHEA:14329"/>
        <dbReference type="ChEBI" id="CHEBI:16810"/>
        <dbReference type="ChEBI" id="CHEBI:18110"/>
        <dbReference type="ChEBI" id="CHEBI:29985"/>
        <dbReference type="ChEBI" id="CHEBI:57524"/>
        <dbReference type="EC" id="2.6.1.52"/>
    </reaction>
</comment>
<dbReference type="AlphaFoldDB" id="A0A1R1PXN4"/>
<evidence type="ECO:0000256" key="8">
    <source>
        <dbReference type="ARBA" id="ARBA00022898"/>
    </source>
</evidence>
<feature type="domain" description="Aminotransferase class V" evidence="12">
    <location>
        <begin position="7"/>
        <end position="96"/>
    </location>
</feature>
<evidence type="ECO:0000256" key="10">
    <source>
        <dbReference type="ARBA" id="ARBA00047630"/>
    </source>
</evidence>
<comment type="pathway">
    <text evidence="2">Amino-acid biosynthesis; L-serine biosynthesis; L-serine from 3-phospho-D-glycerate: step 2/3.</text>
</comment>
<evidence type="ECO:0000256" key="6">
    <source>
        <dbReference type="ARBA" id="ARBA00022605"/>
    </source>
</evidence>
<evidence type="ECO:0000256" key="2">
    <source>
        <dbReference type="ARBA" id="ARBA00005099"/>
    </source>
</evidence>
<comment type="caution">
    <text evidence="13">The sequence shown here is derived from an EMBL/GenBank/DDBJ whole genome shotgun (WGS) entry which is preliminary data.</text>
</comment>
<keyword evidence="7 13" id="KW-0808">Transferase</keyword>
<dbReference type="FunFam" id="3.40.640.10:FF:000010">
    <property type="entry name" value="Phosphoserine aminotransferase"/>
    <property type="match status" value="1"/>
</dbReference>
<dbReference type="Gene3D" id="3.90.1150.10">
    <property type="entry name" value="Aspartate Aminotransferase, domain 1"/>
    <property type="match status" value="1"/>
</dbReference>
<dbReference type="OrthoDB" id="1703350at2759"/>
<protein>
    <recommendedName>
        <fullName evidence="4">phosphoserine transaminase</fullName>
        <ecNumber evidence="4">2.6.1.52</ecNumber>
    </recommendedName>
</protein>
<evidence type="ECO:0000256" key="5">
    <source>
        <dbReference type="ARBA" id="ARBA00022576"/>
    </source>
</evidence>
<dbReference type="EC" id="2.6.1.52" evidence="4"/>
<dbReference type="FunFam" id="3.90.1150.10:FF:000006">
    <property type="entry name" value="Phosphoserine aminotransferase"/>
    <property type="match status" value="1"/>
</dbReference>
<dbReference type="GO" id="GO:0030170">
    <property type="term" value="F:pyridoxal phosphate binding"/>
    <property type="evidence" value="ECO:0007669"/>
    <property type="project" value="TreeGrafter"/>
</dbReference>
<dbReference type="HAMAP" id="MF_00160">
    <property type="entry name" value="SerC_aminotrans_5"/>
    <property type="match status" value="1"/>
</dbReference>
<keyword evidence="14" id="KW-1185">Reference proteome</keyword>
<comment type="catalytic activity">
    <reaction evidence="10">
        <text>4-(phosphooxy)-L-threonine + 2-oxoglutarate = (R)-3-hydroxy-2-oxo-4-phosphooxybutanoate + L-glutamate</text>
        <dbReference type="Rhea" id="RHEA:16573"/>
        <dbReference type="ChEBI" id="CHEBI:16810"/>
        <dbReference type="ChEBI" id="CHEBI:29985"/>
        <dbReference type="ChEBI" id="CHEBI:58452"/>
        <dbReference type="ChEBI" id="CHEBI:58538"/>
        <dbReference type="EC" id="2.6.1.52"/>
    </reaction>
</comment>
<comment type="similarity">
    <text evidence="3">Belongs to the class-V pyridoxal-phosphate-dependent aminotransferase family. SerC subfamily.</text>
</comment>
<evidence type="ECO:0000313" key="14">
    <source>
        <dbReference type="Proteomes" id="UP000188320"/>
    </source>
</evidence>
<keyword evidence="6" id="KW-0028">Amino-acid biosynthesis</keyword>
<evidence type="ECO:0000256" key="9">
    <source>
        <dbReference type="ARBA" id="ARBA00023299"/>
    </source>
</evidence>
<keyword evidence="5 13" id="KW-0032">Aminotransferase</keyword>
<dbReference type="EMBL" id="LSSK01000061">
    <property type="protein sequence ID" value="OMH85667.1"/>
    <property type="molecule type" value="Genomic_DNA"/>
</dbReference>
<sequence>MNKNRAVNFSAGPSMMPYPVLLKARDEFLDYQDSGMSVIELSHRSKLFGDVITGAEQKLRKLLNIPSEGYSVFFMHGGGTGGFAATYLNLMSSKVVRDKQRKIHNQGKTLKCGYVVSGIWSKSAYEECVDLGGNAHVVVNCESTVELDNASDAGVPQIKKGYFDLPPTEKWDLPPSDELAYIYYCDNETIGGFEMNVDSITSAVDTNEVVLVCDVSSNILTRKFDVSKFGIIYGGVQKNIGPSGATVVIIRNDLLVRDSPENQPAGSPTLPPPPGIPSVLSYYYFSSKGPMPHTPSTFSIYICNLVFDYILENGGIDGMEQLSEKKSSLIYDFVDSNPSIFFAPVCKRYRSRMNVVFNFKNQALDTLFVNEAKSYNIFEINGHRSVGGIRVSVYNAVTVDDVLYFLEFAKKFIAKHCKN</sequence>
<organism evidence="13 14">
    <name type="scientific">Zancudomyces culisetae</name>
    <name type="common">Gut fungus</name>
    <name type="synonym">Smittium culisetae</name>
    <dbReference type="NCBI Taxonomy" id="1213189"/>
    <lineage>
        <taxon>Eukaryota</taxon>
        <taxon>Fungi</taxon>
        <taxon>Fungi incertae sedis</taxon>
        <taxon>Zoopagomycota</taxon>
        <taxon>Kickxellomycotina</taxon>
        <taxon>Harpellomycetes</taxon>
        <taxon>Harpellales</taxon>
        <taxon>Legeriomycetaceae</taxon>
        <taxon>Zancudomyces</taxon>
    </lineage>
</organism>
<dbReference type="Gene3D" id="3.40.640.10">
    <property type="entry name" value="Type I PLP-dependent aspartate aminotransferase-like (Major domain)"/>
    <property type="match status" value="1"/>
</dbReference>